<dbReference type="PROSITE" id="PS51186">
    <property type="entry name" value="GNAT"/>
    <property type="match status" value="1"/>
</dbReference>
<dbReference type="RefSeq" id="WP_056960755.1">
    <property type="nucleotide sequence ID" value="NZ_AZFQ01000036.1"/>
</dbReference>
<name>A0A0R1V149_9LACO</name>
<dbReference type="GeneID" id="98308058"/>
<gene>
    <name evidence="2" type="ORF">FD50_GL000633</name>
</gene>
<dbReference type="InterPro" id="IPR016181">
    <property type="entry name" value="Acyl_CoA_acyltransferase"/>
</dbReference>
<dbReference type="InterPro" id="IPR000182">
    <property type="entry name" value="GNAT_dom"/>
</dbReference>
<dbReference type="Gene3D" id="3.40.630.30">
    <property type="match status" value="1"/>
</dbReference>
<dbReference type="AlphaFoldDB" id="A0A0R1V149"/>
<dbReference type="OrthoDB" id="9798081at2"/>
<reference evidence="2 3" key="1">
    <citation type="journal article" date="2015" name="Genome Announc.">
        <title>Expanding the biotechnology potential of lactobacilli through comparative genomics of 213 strains and associated genera.</title>
        <authorList>
            <person name="Sun Z."/>
            <person name="Harris H.M."/>
            <person name="McCann A."/>
            <person name="Guo C."/>
            <person name="Argimon S."/>
            <person name="Zhang W."/>
            <person name="Yang X."/>
            <person name="Jeffery I.B."/>
            <person name="Cooney J.C."/>
            <person name="Kagawa T.F."/>
            <person name="Liu W."/>
            <person name="Song Y."/>
            <person name="Salvetti E."/>
            <person name="Wrobel A."/>
            <person name="Rasinkangas P."/>
            <person name="Parkhill J."/>
            <person name="Rea M.C."/>
            <person name="O'Sullivan O."/>
            <person name="Ritari J."/>
            <person name="Douillard F.P."/>
            <person name="Paul Ross R."/>
            <person name="Yang R."/>
            <person name="Briner A.E."/>
            <person name="Felis G.E."/>
            <person name="de Vos W.M."/>
            <person name="Barrangou R."/>
            <person name="Klaenhammer T.R."/>
            <person name="Caufield P.W."/>
            <person name="Cui Y."/>
            <person name="Zhang H."/>
            <person name="O'Toole P.W."/>
        </authorList>
    </citation>
    <scope>NUCLEOTIDE SEQUENCE [LARGE SCALE GENOMIC DNA]</scope>
    <source>
        <strain evidence="2 3">DSM 16230</strain>
    </source>
</reference>
<dbReference type="GO" id="GO:0005737">
    <property type="term" value="C:cytoplasm"/>
    <property type="evidence" value="ECO:0007669"/>
    <property type="project" value="TreeGrafter"/>
</dbReference>
<evidence type="ECO:0000313" key="3">
    <source>
        <dbReference type="Proteomes" id="UP000051166"/>
    </source>
</evidence>
<dbReference type="PANTHER" id="PTHR43792">
    <property type="entry name" value="GNAT FAMILY, PUTATIVE (AFU_ORTHOLOGUE AFUA_3G00765)-RELATED-RELATED"/>
    <property type="match status" value="1"/>
</dbReference>
<dbReference type="SUPFAM" id="SSF55729">
    <property type="entry name" value="Acyl-CoA N-acyltransferases (Nat)"/>
    <property type="match status" value="1"/>
</dbReference>
<dbReference type="PANTHER" id="PTHR43792:SF9">
    <property type="entry name" value="RIBOSOMAL-PROTEIN-ALANINE ACETYLTRANSFERASE"/>
    <property type="match status" value="1"/>
</dbReference>
<dbReference type="GO" id="GO:0008999">
    <property type="term" value="F:protein-N-terminal-alanine acetyltransferase activity"/>
    <property type="evidence" value="ECO:0007669"/>
    <property type="project" value="TreeGrafter"/>
</dbReference>
<evidence type="ECO:0000259" key="1">
    <source>
        <dbReference type="PROSITE" id="PS51186"/>
    </source>
</evidence>
<keyword evidence="2" id="KW-0808">Transferase</keyword>
<accession>A0A0R1V149</accession>
<dbReference type="InterPro" id="IPR051531">
    <property type="entry name" value="N-acetyltransferase"/>
</dbReference>
<feature type="domain" description="N-acetyltransferase" evidence="1">
    <location>
        <begin position="10"/>
        <end position="168"/>
    </location>
</feature>
<evidence type="ECO:0000313" key="2">
    <source>
        <dbReference type="EMBL" id="KRL98820.1"/>
    </source>
</evidence>
<dbReference type="PATRIC" id="fig|1423801.4.peg.642"/>
<sequence>MVSNESKERIRLDFLPVSLAPQEYAIFKNPNLSRFTKHGPFTDLKTTQAFIARHNQSGNFFGIYLQNGELIGNCQLVVNQNAKTGEVAYGIAEEYWGMGYGTEALQLLLAYGKRTYALKQIIGVCAAMNVASQKVLQKNGFHYVRVEKNALQKFDVAYDLIYFEKTLSN</sequence>
<dbReference type="EMBL" id="AZFQ01000036">
    <property type="protein sequence ID" value="KRL98820.1"/>
    <property type="molecule type" value="Genomic_DNA"/>
</dbReference>
<proteinExistence type="predicted"/>
<comment type="caution">
    <text evidence="2">The sequence shown here is derived from an EMBL/GenBank/DDBJ whole genome shotgun (WGS) entry which is preliminary data.</text>
</comment>
<dbReference type="Pfam" id="PF13302">
    <property type="entry name" value="Acetyltransf_3"/>
    <property type="match status" value="1"/>
</dbReference>
<organism evidence="2 3">
    <name type="scientific">Liquorilactobacillus satsumensis DSM 16230 = JCM 12392</name>
    <dbReference type="NCBI Taxonomy" id="1423801"/>
    <lineage>
        <taxon>Bacteria</taxon>
        <taxon>Bacillati</taxon>
        <taxon>Bacillota</taxon>
        <taxon>Bacilli</taxon>
        <taxon>Lactobacillales</taxon>
        <taxon>Lactobacillaceae</taxon>
        <taxon>Liquorilactobacillus</taxon>
    </lineage>
</organism>
<keyword evidence="3" id="KW-1185">Reference proteome</keyword>
<dbReference type="STRING" id="1423801.FD50_GL000633"/>
<protein>
    <submittedName>
        <fullName evidence="2">Gnat family acetyltransferase</fullName>
    </submittedName>
</protein>
<dbReference type="CDD" id="cd04301">
    <property type="entry name" value="NAT_SF"/>
    <property type="match status" value="1"/>
</dbReference>
<dbReference type="Proteomes" id="UP000051166">
    <property type="component" value="Unassembled WGS sequence"/>
</dbReference>